<dbReference type="HOGENOM" id="CLU_3399762_0_0_1"/>
<sequence>MHVGPLMLIFVLMTYQTGTNHCRLVSMSVTI</sequence>
<reference evidence="2" key="1">
    <citation type="submission" date="2011-07" db="EMBL/GenBank/DDBJ databases">
        <authorList>
            <consortium name="Caenorhabditis brenneri Sequencing and Analysis Consortium"/>
            <person name="Wilson R.K."/>
        </authorList>
    </citation>
    <scope>NUCLEOTIDE SEQUENCE [LARGE SCALE GENOMIC DNA]</scope>
    <source>
        <strain evidence="2">PB2801</strain>
    </source>
</reference>
<dbReference type="InParanoid" id="G0NSA7"/>
<evidence type="ECO:0000313" key="2">
    <source>
        <dbReference type="Proteomes" id="UP000008068"/>
    </source>
</evidence>
<protein>
    <submittedName>
        <fullName evidence="1">Uncharacterized protein</fullName>
    </submittedName>
</protein>
<keyword evidence="2" id="KW-1185">Reference proteome</keyword>
<dbReference type="EMBL" id="GL379937">
    <property type="protein sequence ID" value="EGT36740.1"/>
    <property type="molecule type" value="Genomic_DNA"/>
</dbReference>
<gene>
    <name evidence="1" type="ORF">CAEBREN_02216</name>
</gene>
<name>G0NSA7_CAEBE</name>
<proteinExistence type="predicted"/>
<evidence type="ECO:0000313" key="1">
    <source>
        <dbReference type="EMBL" id="EGT36740.1"/>
    </source>
</evidence>
<dbReference type="AlphaFoldDB" id="G0NSA7"/>
<dbReference type="Proteomes" id="UP000008068">
    <property type="component" value="Unassembled WGS sequence"/>
</dbReference>
<organism evidence="2">
    <name type="scientific">Caenorhabditis brenneri</name>
    <name type="common">Nematode worm</name>
    <dbReference type="NCBI Taxonomy" id="135651"/>
    <lineage>
        <taxon>Eukaryota</taxon>
        <taxon>Metazoa</taxon>
        <taxon>Ecdysozoa</taxon>
        <taxon>Nematoda</taxon>
        <taxon>Chromadorea</taxon>
        <taxon>Rhabditida</taxon>
        <taxon>Rhabditina</taxon>
        <taxon>Rhabditomorpha</taxon>
        <taxon>Rhabditoidea</taxon>
        <taxon>Rhabditidae</taxon>
        <taxon>Peloderinae</taxon>
        <taxon>Caenorhabditis</taxon>
    </lineage>
</organism>
<accession>G0NSA7</accession>